<evidence type="ECO:0000313" key="1">
    <source>
        <dbReference type="EMBL" id="TNN85034.1"/>
    </source>
</evidence>
<sequence length="231" mass="25839">MLREGRGAGFTVKSTCYTCLATFILKVVEALHPTVHLLGPQNTFRLHHAHKRQKHRGKWRLAHGKQNAHESNGSHHLTLRTSQKPPSCRFLAGWNRKMFCAAVLTGVPKLLFCSKERGRSHEGGGARREEEAREQTDLLPLLDYTNLTCSSYQAAFNPLITVLLIFPGSSSTHRQIFVSADLVEAAITSKIVFALPLTPSFFFSQSCVLSVPRSACRSLPRFFRVDLPDNN</sequence>
<evidence type="ECO:0000313" key="2">
    <source>
        <dbReference type="Proteomes" id="UP000314294"/>
    </source>
</evidence>
<proteinExistence type="predicted"/>
<name>A0A4Z2J569_9TELE</name>
<comment type="caution">
    <text evidence="1">The sequence shown here is derived from an EMBL/GenBank/DDBJ whole genome shotgun (WGS) entry which is preliminary data.</text>
</comment>
<reference evidence="1 2" key="1">
    <citation type="submission" date="2019-03" db="EMBL/GenBank/DDBJ databases">
        <title>First draft genome of Liparis tanakae, snailfish: a comprehensive survey of snailfish specific genes.</title>
        <authorList>
            <person name="Kim W."/>
            <person name="Song I."/>
            <person name="Jeong J.-H."/>
            <person name="Kim D."/>
            <person name="Kim S."/>
            <person name="Ryu S."/>
            <person name="Song J.Y."/>
            <person name="Lee S.K."/>
        </authorList>
    </citation>
    <scope>NUCLEOTIDE SEQUENCE [LARGE SCALE GENOMIC DNA]</scope>
    <source>
        <tissue evidence="1">Muscle</tissue>
    </source>
</reference>
<dbReference type="Proteomes" id="UP000314294">
    <property type="component" value="Unassembled WGS sequence"/>
</dbReference>
<accession>A0A4Z2J569</accession>
<dbReference type="EMBL" id="SRLO01000023">
    <property type="protein sequence ID" value="TNN85034.1"/>
    <property type="molecule type" value="Genomic_DNA"/>
</dbReference>
<protein>
    <submittedName>
        <fullName evidence="1">Uncharacterized protein</fullName>
    </submittedName>
</protein>
<organism evidence="1 2">
    <name type="scientific">Liparis tanakae</name>
    <name type="common">Tanaka's snailfish</name>
    <dbReference type="NCBI Taxonomy" id="230148"/>
    <lineage>
        <taxon>Eukaryota</taxon>
        <taxon>Metazoa</taxon>
        <taxon>Chordata</taxon>
        <taxon>Craniata</taxon>
        <taxon>Vertebrata</taxon>
        <taxon>Euteleostomi</taxon>
        <taxon>Actinopterygii</taxon>
        <taxon>Neopterygii</taxon>
        <taxon>Teleostei</taxon>
        <taxon>Neoteleostei</taxon>
        <taxon>Acanthomorphata</taxon>
        <taxon>Eupercaria</taxon>
        <taxon>Perciformes</taxon>
        <taxon>Cottioidei</taxon>
        <taxon>Cottales</taxon>
        <taxon>Liparidae</taxon>
        <taxon>Liparis</taxon>
    </lineage>
</organism>
<keyword evidence="2" id="KW-1185">Reference proteome</keyword>
<dbReference type="AlphaFoldDB" id="A0A4Z2J569"/>
<gene>
    <name evidence="1" type="ORF">EYF80_004688</name>
</gene>